<dbReference type="EMBL" id="FNTI01000001">
    <property type="protein sequence ID" value="SEE06521.1"/>
    <property type="molecule type" value="Genomic_DNA"/>
</dbReference>
<organism evidence="1 2">
    <name type="scientific">Bradyrhizobium lablabi</name>
    <dbReference type="NCBI Taxonomy" id="722472"/>
    <lineage>
        <taxon>Bacteria</taxon>
        <taxon>Pseudomonadati</taxon>
        <taxon>Pseudomonadota</taxon>
        <taxon>Alphaproteobacteria</taxon>
        <taxon>Hyphomicrobiales</taxon>
        <taxon>Nitrobacteraceae</taxon>
        <taxon>Bradyrhizobium</taxon>
    </lineage>
</organism>
<name>A0A1M7FEH1_9BRAD</name>
<dbReference type="AlphaFoldDB" id="A0A1M7FEH1"/>
<accession>A0A1M7FEH1</accession>
<gene>
    <name evidence="1" type="ORF">SAMN05444171_6137</name>
</gene>
<dbReference type="RefSeq" id="WP_143039790.1">
    <property type="nucleotide sequence ID" value="NZ_FNTI01000001.1"/>
</dbReference>
<sequence>MPARPRHIPHATERTALQRMSLTRGLPPERLHPAGKQVIAGMQAKGWIEKQADGRTYCITPAGDEALKAPIPVKR</sequence>
<protein>
    <submittedName>
        <fullName evidence="1">Uncharacterized protein</fullName>
    </submittedName>
</protein>
<evidence type="ECO:0000313" key="1">
    <source>
        <dbReference type="EMBL" id="SEE06521.1"/>
    </source>
</evidence>
<dbReference type="Proteomes" id="UP000183208">
    <property type="component" value="Unassembled WGS sequence"/>
</dbReference>
<evidence type="ECO:0000313" key="2">
    <source>
        <dbReference type="Proteomes" id="UP000183208"/>
    </source>
</evidence>
<dbReference type="OrthoDB" id="8245640at2"/>
<reference evidence="1 2" key="1">
    <citation type="submission" date="2016-10" db="EMBL/GenBank/DDBJ databases">
        <authorList>
            <person name="de Groot N.N."/>
        </authorList>
    </citation>
    <scope>NUCLEOTIDE SEQUENCE [LARGE SCALE GENOMIC DNA]</scope>
    <source>
        <strain evidence="1 2">GAS522</strain>
    </source>
</reference>
<proteinExistence type="predicted"/>